<dbReference type="FunCoup" id="A0A0L0HP57">
    <property type="interactions" value="404"/>
</dbReference>
<evidence type="ECO:0000313" key="13">
    <source>
        <dbReference type="Proteomes" id="UP000053201"/>
    </source>
</evidence>
<comment type="pathway">
    <text evidence="2">Porphyrin-containing compound metabolism; protoporphyrin-IX biosynthesis; coproporphyrinogen-III from 5-aminolevulinate: step 2/4.</text>
</comment>
<dbReference type="InParanoid" id="A0A0L0HP57"/>
<dbReference type="Gene3D" id="3.40.190.10">
    <property type="entry name" value="Periplasmic binding protein-like II"/>
    <property type="match status" value="2"/>
</dbReference>
<evidence type="ECO:0000256" key="9">
    <source>
        <dbReference type="ARBA" id="ARBA00033064"/>
    </source>
</evidence>
<dbReference type="PROSITE" id="PS00533">
    <property type="entry name" value="PORPHOBILINOGEN_DEAM"/>
    <property type="match status" value="1"/>
</dbReference>
<evidence type="ECO:0000256" key="3">
    <source>
        <dbReference type="ARBA" id="ARBA00005638"/>
    </source>
</evidence>
<dbReference type="EMBL" id="KQ257452">
    <property type="protein sequence ID" value="KND02882.1"/>
    <property type="molecule type" value="Genomic_DNA"/>
</dbReference>
<evidence type="ECO:0000256" key="1">
    <source>
        <dbReference type="ARBA" id="ARBA00001916"/>
    </source>
</evidence>
<accession>A0A0L0HP57</accession>
<feature type="domain" description="Porphobilinogen deaminase C-terminal" evidence="11">
    <location>
        <begin position="248"/>
        <end position="326"/>
    </location>
</feature>
<dbReference type="FunFam" id="3.40.190.10:FF:000260">
    <property type="entry name" value="Porphobilinogen deaminase"/>
    <property type="match status" value="1"/>
</dbReference>
<dbReference type="eggNOG" id="KOG2892">
    <property type="taxonomic scope" value="Eukaryota"/>
</dbReference>
<comment type="similarity">
    <text evidence="3">Belongs to the HMBS family.</text>
</comment>
<evidence type="ECO:0000256" key="8">
    <source>
        <dbReference type="ARBA" id="ARBA00030685"/>
    </source>
</evidence>
<dbReference type="PANTHER" id="PTHR11557">
    <property type="entry name" value="PORPHOBILINOGEN DEAMINASE"/>
    <property type="match status" value="1"/>
</dbReference>
<dbReference type="InterPro" id="IPR022419">
    <property type="entry name" value="Porphobilin_deaminase_cofac_BS"/>
</dbReference>
<reference evidence="12 13" key="1">
    <citation type="submission" date="2009-08" db="EMBL/GenBank/DDBJ databases">
        <title>The Genome Sequence of Spizellomyces punctatus strain DAOM BR117.</title>
        <authorList>
            <consortium name="The Broad Institute Genome Sequencing Platform"/>
            <person name="Russ C."/>
            <person name="Cuomo C."/>
            <person name="Shea T."/>
            <person name="Young S.K."/>
            <person name="Zeng Q."/>
            <person name="Koehrsen M."/>
            <person name="Haas B."/>
            <person name="Borodovsky M."/>
            <person name="Guigo R."/>
            <person name="Alvarado L."/>
            <person name="Berlin A."/>
            <person name="Bochicchio J."/>
            <person name="Borenstein D."/>
            <person name="Chapman S."/>
            <person name="Chen Z."/>
            <person name="Engels R."/>
            <person name="Freedman E."/>
            <person name="Gellesch M."/>
            <person name="Goldberg J."/>
            <person name="Griggs A."/>
            <person name="Gujja S."/>
            <person name="Heiman D."/>
            <person name="Hepburn T."/>
            <person name="Howarth C."/>
            <person name="Jen D."/>
            <person name="Larson L."/>
            <person name="Lewis B."/>
            <person name="Mehta T."/>
            <person name="Park D."/>
            <person name="Pearson M."/>
            <person name="Roberts A."/>
            <person name="Saif S."/>
            <person name="Shenoy N."/>
            <person name="Sisk P."/>
            <person name="Stolte C."/>
            <person name="Sykes S."/>
            <person name="Thomson T."/>
            <person name="Walk T."/>
            <person name="White J."/>
            <person name="Yandava C."/>
            <person name="Burger G."/>
            <person name="Gray M.W."/>
            <person name="Holland P.W.H."/>
            <person name="King N."/>
            <person name="Lang F.B.F."/>
            <person name="Roger A.J."/>
            <person name="Ruiz-Trillo I."/>
            <person name="Lander E."/>
            <person name="Nusbaum C."/>
        </authorList>
    </citation>
    <scope>NUCLEOTIDE SEQUENCE [LARGE SCALE GENOMIC DNA]</scope>
    <source>
        <strain evidence="12 13">DAOM BR117</strain>
    </source>
</reference>
<organism evidence="12 13">
    <name type="scientific">Spizellomyces punctatus (strain DAOM BR117)</name>
    <dbReference type="NCBI Taxonomy" id="645134"/>
    <lineage>
        <taxon>Eukaryota</taxon>
        <taxon>Fungi</taxon>
        <taxon>Fungi incertae sedis</taxon>
        <taxon>Chytridiomycota</taxon>
        <taxon>Chytridiomycota incertae sedis</taxon>
        <taxon>Chytridiomycetes</taxon>
        <taxon>Spizellomycetales</taxon>
        <taxon>Spizellomycetaceae</taxon>
        <taxon>Spizellomyces</taxon>
    </lineage>
</organism>
<feature type="domain" description="Porphobilinogen deaminase N-terminal" evidence="10">
    <location>
        <begin position="21"/>
        <end position="235"/>
    </location>
</feature>
<evidence type="ECO:0000259" key="10">
    <source>
        <dbReference type="Pfam" id="PF01379"/>
    </source>
</evidence>
<dbReference type="AlphaFoldDB" id="A0A0L0HP57"/>
<comment type="cofactor">
    <cofactor evidence="1">
        <name>dipyrromethane</name>
        <dbReference type="ChEBI" id="CHEBI:60342"/>
    </cofactor>
</comment>
<gene>
    <name evidence="12" type="ORF">SPPG_01963</name>
</gene>
<dbReference type="RefSeq" id="XP_016610921.1">
    <property type="nucleotide sequence ID" value="XM_016750269.1"/>
</dbReference>
<evidence type="ECO:0000256" key="7">
    <source>
        <dbReference type="ARBA" id="ARBA00023244"/>
    </source>
</evidence>
<dbReference type="STRING" id="645134.A0A0L0HP57"/>
<evidence type="ECO:0000256" key="5">
    <source>
        <dbReference type="ARBA" id="ARBA00022679"/>
    </source>
</evidence>
<dbReference type="SUPFAM" id="SSF53850">
    <property type="entry name" value="Periplasmic binding protein-like II"/>
    <property type="match status" value="1"/>
</dbReference>
<dbReference type="OMA" id="LWQANHI"/>
<dbReference type="InterPro" id="IPR036803">
    <property type="entry name" value="Porphobilinogen_deaminase_C_sf"/>
</dbReference>
<dbReference type="PANTHER" id="PTHR11557:SF0">
    <property type="entry name" value="PORPHOBILINOGEN DEAMINASE"/>
    <property type="match status" value="1"/>
</dbReference>
<dbReference type="UniPathway" id="UPA00251">
    <property type="reaction ID" value="UER00319"/>
</dbReference>
<name>A0A0L0HP57_SPIPD</name>
<dbReference type="VEuPathDB" id="FungiDB:SPPG_01963"/>
<dbReference type="OrthoDB" id="564646at2759"/>
<keyword evidence="7" id="KW-0627">Porphyrin biosynthesis</keyword>
<evidence type="ECO:0000256" key="4">
    <source>
        <dbReference type="ARBA" id="ARBA00012655"/>
    </source>
</evidence>
<evidence type="ECO:0000259" key="11">
    <source>
        <dbReference type="Pfam" id="PF03900"/>
    </source>
</evidence>
<dbReference type="GO" id="GO:0005737">
    <property type="term" value="C:cytoplasm"/>
    <property type="evidence" value="ECO:0007669"/>
    <property type="project" value="TreeGrafter"/>
</dbReference>
<dbReference type="GeneID" id="27685590"/>
<dbReference type="Proteomes" id="UP000053201">
    <property type="component" value="Unassembled WGS sequence"/>
</dbReference>
<dbReference type="Pfam" id="PF01379">
    <property type="entry name" value="Porphobil_deam"/>
    <property type="match status" value="1"/>
</dbReference>
<evidence type="ECO:0000313" key="12">
    <source>
        <dbReference type="EMBL" id="KND02882.1"/>
    </source>
</evidence>
<dbReference type="EC" id="2.5.1.61" evidence="4"/>
<dbReference type="HAMAP" id="MF_00260">
    <property type="entry name" value="Porphobil_deam"/>
    <property type="match status" value="1"/>
</dbReference>
<dbReference type="PRINTS" id="PR00151">
    <property type="entry name" value="PORPHBDMNASE"/>
</dbReference>
<keyword evidence="13" id="KW-1185">Reference proteome</keyword>
<dbReference type="InterPro" id="IPR022418">
    <property type="entry name" value="Porphobilinogen_deaminase_C"/>
</dbReference>
<dbReference type="Gene3D" id="3.30.160.40">
    <property type="entry name" value="Porphobilinogen deaminase, C-terminal domain"/>
    <property type="match status" value="1"/>
</dbReference>
<dbReference type="GO" id="GO:0006782">
    <property type="term" value="P:protoporphyrinogen IX biosynthetic process"/>
    <property type="evidence" value="ECO:0007669"/>
    <property type="project" value="UniProtKB-UniPathway"/>
</dbReference>
<proteinExistence type="inferred from homology"/>
<dbReference type="SUPFAM" id="SSF54782">
    <property type="entry name" value="Porphobilinogen deaminase (hydroxymethylbilane synthase), C-terminal domain"/>
    <property type="match status" value="1"/>
</dbReference>
<dbReference type="Pfam" id="PF03900">
    <property type="entry name" value="Porphobil_deamC"/>
    <property type="match status" value="1"/>
</dbReference>
<dbReference type="InterPro" id="IPR022417">
    <property type="entry name" value="Porphobilin_deaminase_N"/>
</dbReference>
<evidence type="ECO:0000256" key="2">
    <source>
        <dbReference type="ARBA" id="ARBA00004735"/>
    </source>
</evidence>
<evidence type="ECO:0000256" key="6">
    <source>
        <dbReference type="ARBA" id="ARBA00023133"/>
    </source>
</evidence>
<dbReference type="InterPro" id="IPR000860">
    <property type="entry name" value="HemC"/>
</dbReference>
<dbReference type="FunFam" id="3.40.190.10:FF:000005">
    <property type="entry name" value="Porphobilinogen deaminase"/>
    <property type="match status" value="1"/>
</dbReference>
<dbReference type="PIRSF" id="PIRSF001438">
    <property type="entry name" value="4pyrrol_synth_OHMeBilane_synth"/>
    <property type="match status" value="1"/>
</dbReference>
<sequence>MASQSGAAAGAAPGSRRTHFVIGTRESQLAMVQAEFVLNRLRNMHPQYTFAIYGMTTKGDKIQDTALSKIGSKSLFTKELEVALAEGTVDLVVHSLKDLQTVLPEGMCLGAITEREDPRDALVLSLKSQSEGLKQLSDLKEGSIVGSSSVRRIAQLKRRFPHLVFQDVRGNLNTRLSKLDAPEGPYAAILLAYAGLHRLGWDDRISQVLGPETILHAVGQGALGIECRGDDAETLELLQPLDHWETRLRCTAERAFMRFLEGGCSVPLGVSTKYAGGGELLMTGSVSSLDGTVEIREEDKCIIEGRTREEDLKAAEALGERLGAALVAKGAREILEEIKAKRVVLVD</sequence>
<dbReference type="GO" id="GO:0004418">
    <property type="term" value="F:hydroxymethylbilane synthase activity"/>
    <property type="evidence" value="ECO:0007669"/>
    <property type="project" value="UniProtKB-EC"/>
</dbReference>
<keyword evidence="5" id="KW-0808">Transferase</keyword>
<keyword evidence="6" id="KW-0350">Heme biosynthesis</keyword>
<dbReference type="NCBIfam" id="TIGR00212">
    <property type="entry name" value="hemC"/>
    <property type="match status" value="1"/>
</dbReference>
<dbReference type="CDD" id="cd13645">
    <property type="entry name" value="PBP2_HuPBGD_like"/>
    <property type="match status" value="1"/>
</dbReference>
<protein>
    <recommendedName>
        <fullName evidence="4">hydroxymethylbilane synthase</fullName>
        <ecNumber evidence="4">2.5.1.61</ecNumber>
    </recommendedName>
    <alternativeName>
        <fullName evidence="9">Hydroxymethylbilane synthase</fullName>
    </alternativeName>
    <alternativeName>
        <fullName evidence="8">Pre-uroporphyrinogen synthase</fullName>
    </alternativeName>
</protein>